<keyword evidence="1" id="KW-0732">Signal</keyword>
<organism evidence="2 3">
    <name type="scientific">Eutypa lata (strain UCR-EL1)</name>
    <name type="common">Grapevine dieback disease fungus</name>
    <name type="synonym">Eutypa armeniacae</name>
    <dbReference type="NCBI Taxonomy" id="1287681"/>
    <lineage>
        <taxon>Eukaryota</taxon>
        <taxon>Fungi</taxon>
        <taxon>Dikarya</taxon>
        <taxon>Ascomycota</taxon>
        <taxon>Pezizomycotina</taxon>
        <taxon>Sordariomycetes</taxon>
        <taxon>Xylariomycetidae</taxon>
        <taxon>Xylariales</taxon>
        <taxon>Diatrypaceae</taxon>
        <taxon>Eutypa</taxon>
    </lineage>
</organism>
<reference evidence="3" key="1">
    <citation type="journal article" date="2013" name="Genome Announc.">
        <title>Draft genome sequence of the grapevine dieback fungus Eutypa lata UCR-EL1.</title>
        <authorList>
            <person name="Blanco-Ulate B."/>
            <person name="Rolshausen P.E."/>
            <person name="Cantu D."/>
        </authorList>
    </citation>
    <scope>NUCLEOTIDE SEQUENCE [LARGE SCALE GENOMIC DNA]</scope>
    <source>
        <strain evidence="3">UCR-EL1</strain>
    </source>
</reference>
<dbReference type="Proteomes" id="UP000012174">
    <property type="component" value="Unassembled WGS sequence"/>
</dbReference>
<feature type="signal peptide" evidence="1">
    <location>
        <begin position="1"/>
        <end position="26"/>
    </location>
</feature>
<name>M7SL65_EUTLA</name>
<gene>
    <name evidence="2" type="ORF">UCREL1_5909</name>
</gene>
<dbReference type="EMBL" id="KB706528">
    <property type="protein sequence ID" value="EMR67094.1"/>
    <property type="molecule type" value="Genomic_DNA"/>
</dbReference>
<evidence type="ECO:0000256" key="1">
    <source>
        <dbReference type="SAM" id="SignalP"/>
    </source>
</evidence>
<dbReference type="OMA" id="FAYAQFK"/>
<dbReference type="KEGG" id="ela:UCREL1_5909"/>
<sequence length="159" mass="16791">MKFSSSLESLALITAAFSTTASHALAVPEPTEAPSATAKACTTGTPVFTSGFNIDYAWVEPTVVLEGGYQPDPSWSSEHLVGTQTFGVPMPIESGFAYAQFKCQYSCNSRESGSFFVKYAGPGNQIGSYCSCFDDLLTPDIFVAGNQTVVGAWNAICPA</sequence>
<accession>M7SL65</accession>
<dbReference type="HOGENOM" id="CLU_140466_0_0_1"/>
<evidence type="ECO:0000313" key="2">
    <source>
        <dbReference type="EMBL" id="EMR67094.1"/>
    </source>
</evidence>
<dbReference type="OrthoDB" id="4693324at2759"/>
<keyword evidence="3" id="KW-1185">Reference proteome</keyword>
<evidence type="ECO:0000313" key="3">
    <source>
        <dbReference type="Proteomes" id="UP000012174"/>
    </source>
</evidence>
<dbReference type="AlphaFoldDB" id="M7SL65"/>
<feature type="chain" id="PRO_5004084743" evidence="1">
    <location>
        <begin position="27"/>
        <end position="159"/>
    </location>
</feature>
<proteinExistence type="predicted"/>
<protein>
    <submittedName>
        <fullName evidence="2">Uncharacterized protein</fullName>
    </submittedName>
</protein>
<dbReference type="eggNOG" id="ENOG502RK47">
    <property type="taxonomic scope" value="Eukaryota"/>
</dbReference>